<reference evidence="1" key="1">
    <citation type="submission" date="2023-12" db="EMBL/GenBank/DDBJ databases">
        <title>Genome assembly of Anisodus tanguticus.</title>
        <authorList>
            <person name="Wang Y.-J."/>
        </authorList>
    </citation>
    <scope>NUCLEOTIDE SEQUENCE</scope>
    <source>
        <strain evidence="1">KB-2021</strain>
        <tissue evidence="1">Leaf</tissue>
    </source>
</reference>
<dbReference type="EMBL" id="JAVYJV010000005">
    <property type="protein sequence ID" value="KAK4370277.1"/>
    <property type="molecule type" value="Genomic_DNA"/>
</dbReference>
<proteinExistence type="predicted"/>
<dbReference type="Proteomes" id="UP001291623">
    <property type="component" value="Unassembled WGS sequence"/>
</dbReference>
<accession>A0AAE1SIX8</accession>
<gene>
    <name evidence="1" type="ORF">RND71_009752</name>
</gene>
<evidence type="ECO:0000313" key="2">
    <source>
        <dbReference type="Proteomes" id="UP001291623"/>
    </source>
</evidence>
<name>A0AAE1SIX8_9SOLA</name>
<keyword evidence="2" id="KW-1185">Reference proteome</keyword>
<evidence type="ECO:0000313" key="1">
    <source>
        <dbReference type="EMBL" id="KAK4370277.1"/>
    </source>
</evidence>
<comment type="caution">
    <text evidence="1">The sequence shown here is derived from an EMBL/GenBank/DDBJ whole genome shotgun (WGS) entry which is preliminary data.</text>
</comment>
<sequence>MLKDYEFTLKPHRWIVIPIALPRMRKAEESSNTERCNVVTPSRNRGCSRVPKECSKCFSSSRKEETLHLVLMGASCKRKVLRLLLPQGWTNNSPCRSSANSRRGRSMIHMLLRQRCNYKGRCTDQEVSYNQLQFNLKESTTLPSQLKRISSGVLQFQGFPKLILQRNDNSYDNHVNLSYYGLNLILGGYGILERIWRDLYHDDFTNLRVSIMKISKRQLYHKYGMATTYKSSNDKKATRHIHVRKDEQPIFRTAASLLLSCKRRRRRRGYRQNGQEVLARLSLSTSKKSFTQSDDYVLITGYTPHNNSASHVRENPCYSPSSAVVMQAMVIEASTIEEQLANLTNAIEGLSKYVKYQYAKITKLTNMMENMKEG</sequence>
<protein>
    <submittedName>
        <fullName evidence="1">Uncharacterized protein</fullName>
    </submittedName>
</protein>
<organism evidence="1 2">
    <name type="scientific">Anisodus tanguticus</name>
    <dbReference type="NCBI Taxonomy" id="243964"/>
    <lineage>
        <taxon>Eukaryota</taxon>
        <taxon>Viridiplantae</taxon>
        <taxon>Streptophyta</taxon>
        <taxon>Embryophyta</taxon>
        <taxon>Tracheophyta</taxon>
        <taxon>Spermatophyta</taxon>
        <taxon>Magnoliopsida</taxon>
        <taxon>eudicotyledons</taxon>
        <taxon>Gunneridae</taxon>
        <taxon>Pentapetalae</taxon>
        <taxon>asterids</taxon>
        <taxon>lamiids</taxon>
        <taxon>Solanales</taxon>
        <taxon>Solanaceae</taxon>
        <taxon>Solanoideae</taxon>
        <taxon>Hyoscyameae</taxon>
        <taxon>Anisodus</taxon>
    </lineage>
</organism>
<dbReference type="AlphaFoldDB" id="A0AAE1SIX8"/>